<sequence length="328" mass="37859">MTEVSKKVELLEPKMGIDIPYKLPKDYKVVTRVINYDNINFHTSTIPATGTCKGKILILHGWCEHCDMYYRIMQYLSSIGYESFVYDQRGSGRTSLGRYRGRVGRSSSVVYKDLDKMIEVFKFGDKKDRTVTKSEEKFYLLGHSAGGGIALNYMLDGKYKDLFTGIITTGPMIRIAENLTPSPIIEYALNFVATWFPYFPYGSINKDPNIRSTITTAEEWLDYLQQELLTQGNTTLGHIKSMFDRGYRLANISPEEINVNHDLRLLTIHCANDTMTSFKHSKKFFDKLPIKYKKFVEFEKGTHSLFIETDEIFKLTCEEIFEFLDDSN</sequence>
<reference evidence="1" key="1">
    <citation type="submission" date="2022-06" db="EMBL/GenBank/DDBJ databases">
        <authorList>
            <person name="Legras J.-L."/>
            <person name="Devillers H."/>
            <person name="Grondin C."/>
        </authorList>
    </citation>
    <scope>NUCLEOTIDE SEQUENCE</scope>
    <source>
        <strain evidence="1">CLIB 1444</strain>
    </source>
</reference>
<name>A0ACA9YGA5_9ASCO</name>
<dbReference type="EMBL" id="CALSDN010000020">
    <property type="protein sequence ID" value="CAH6723815.1"/>
    <property type="molecule type" value="Genomic_DNA"/>
</dbReference>
<accession>A0ACA9YGA5</accession>
<dbReference type="Proteomes" id="UP001152531">
    <property type="component" value="Unassembled WGS sequence"/>
</dbReference>
<gene>
    <name evidence="1" type="ORF">CLIB1444_20S01354</name>
</gene>
<proteinExistence type="predicted"/>
<comment type="caution">
    <text evidence="1">The sequence shown here is derived from an EMBL/GenBank/DDBJ whole genome shotgun (WGS) entry which is preliminary data.</text>
</comment>
<organism evidence="1 2">
    <name type="scientific">[Candida] jaroonii</name>
    <dbReference type="NCBI Taxonomy" id="467808"/>
    <lineage>
        <taxon>Eukaryota</taxon>
        <taxon>Fungi</taxon>
        <taxon>Dikarya</taxon>
        <taxon>Ascomycota</taxon>
        <taxon>Saccharomycotina</taxon>
        <taxon>Pichiomycetes</taxon>
        <taxon>Debaryomycetaceae</taxon>
        <taxon>Yamadazyma</taxon>
    </lineage>
</organism>
<keyword evidence="2" id="KW-1185">Reference proteome</keyword>
<evidence type="ECO:0000313" key="1">
    <source>
        <dbReference type="EMBL" id="CAH6723815.1"/>
    </source>
</evidence>
<evidence type="ECO:0000313" key="2">
    <source>
        <dbReference type="Proteomes" id="UP001152531"/>
    </source>
</evidence>
<protein>
    <submittedName>
        <fullName evidence="1">Monoglyceride lipase</fullName>
    </submittedName>
</protein>